<dbReference type="InterPro" id="IPR001509">
    <property type="entry name" value="Epimerase_deHydtase"/>
</dbReference>
<dbReference type="KEGG" id="amo:Anamo_1185"/>
<dbReference type="InterPro" id="IPR036291">
    <property type="entry name" value="NAD(P)-bd_dom_sf"/>
</dbReference>
<dbReference type="PRINTS" id="PR01713">
    <property type="entry name" value="NUCEPIMERASE"/>
</dbReference>
<protein>
    <submittedName>
        <fullName evidence="3">Nucleoside-diphosphate-sugar epimerase</fullName>
    </submittedName>
</protein>
<accession>I4BWZ6</accession>
<evidence type="ECO:0000313" key="4">
    <source>
        <dbReference type="Proteomes" id="UP000006061"/>
    </source>
</evidence>
<feature type="domain" description="NAD-dependent epimerase/dehydratase" evidence="2">
    <location>
        <begin position="11"/>
        <end position="240"/>
    </location>
</feature>
<dbReference type="Proteomes" id="UP000006061">
    <property type="component" value="Chromosome"/>
</dbReference>
<keyword evidence="4" id="KW-1185">Reference proteome</keyword>
<keyword evidence="1" id="KW-0520">NAD</keyword>
<dbReference type="Pfam" id="PF01370">
    <property type="entry name" value="Epimerase"/>
    <property type="match status" value="1"/>
</dbReference>
<evidence type="ECO:0000313" key="3">
    <source>
        <dbReference type="EMBL" id="AFM21803.1"/>
    </source>
</evidence>
<name>I4BWZ6_ACEMN</name>
<reference evidence="4" key="1">
    <citation type="journal article" date="2013" name="Stand. Genomic Sci.">
        <title>Complete genome sequence of the moderate thermophile Anaerobaculum mobile type strain (NGA(T)).</title>
        <authorList>
            <person name="Mavromatis K."/>
            <person name="Stackebrandt E."/>
            <person name="Held B."/>
            <person name="Lapidus A."/>
            <person name="Nolan M."/>
            <person name="Lucas S."/>
            <person name="Hammon N."/>
            <person name="Deshpande S."/>
            <person name="Cheng J.F."/>
            <person name="Tapia R."/>
            <person name="Goodwin L.A."/>
            <person name="Pitluck S."/>
            <person name="Liolios K."/>
            <person name="Pagani I."/>
            <person name="Ivanova N."/>
            <person name="Mikhailova N."/>
            <person name="Huntemann M."/>
            <person name="Pati A."/>
            <person name="Chen A."/>
            <person name="Palaniappan K."/>
            <person name="Land M."/>
            <person name="Rohde M."/>
            <person name="Spring S."/>
            <person name="Goker M."/>
            <person name="Woyke T."/>
            <person name="Detter J.C."/>
            <person name="Bristow J."/>
            <person name="Eisen J.A."/>
            <person name="Markowitz V."/>
            <person name="Hugenholtz P."/>
            <person name="Klenk H.P."/>
            <person name="Kyrpides N.C."/>
        </authorList>
    </citation>
    <scope>NUCLEOTIDE SEQUENCE</scope>
    <source>
        <strain evidence="4">ATCC BAA-54 / DSM 13181 / NGA</strain>
    </source>
</reference>
<evidence type="ECO:0000259" key="2">
    <source>
        <dbReference type="Pfam" id="PF01370"/>
    </source>
</evidence>
<dbReference type="EMBL" id="CP003198">
    <property type="protein sequence ID" value="AFM21803.1"/>
    <property type="molecule type" value="Genomic_DNA"/>
</dbReference>
<dbReference type="SUPFAM" id="SSF51735">
    <property type="entry name" value="NAD(P)-binding Rossmann-fold domains"/>
    <property type="match status" value="1"/>
</dbReference>
<evidence type="ECO:0000256" key="1">
    <source>
        <dbReference type="ARBA" id="ARBA00023027"/>
    </source>
</evidence>
<gene>
    <name evidence="3" type="ordered locus">Anamo_1185</name>
</gene>
<dbReference type="STRING" id="891968.Anamo_1185"/>
<sequence>MTDTLPIQSKILITGAAGFIGFHLAKFMLERGHFVIGLDNLNSYYDPRLKEDRLDMLRAYDNFVFYRADLKEKPAVDEVFAACKPEYAVNLAAQAGVRYSLENPYAYVDSNLVGFVNVLEACRSYLVKHLLFASSSSVYGGNKTVPFSTEHNTDHPVSLYAATKKANELMAHTYAHLYGIPSTGVRLFTVYGPWGRPDMAYFSFTRDILAGVPIKVFNHGSMSRDFTYIDDVLKALYRLIGLVPKPNPDWDEKASPISESFAPYKIYNLGNNSPVKLSRFIAVLENCLGKKAQKIYLDMQPGDVIMTYADVTDLEKPSVSSQRRQ</sequence>
<dbReference type="Gene3D" id="3.40.50.720">
    <property type="entry name" value="NAD(P)-binding Rossmann-like Domain"/>
    <property type="match status" value="1"/>
</dbReference>
<organism evidence="3 4">
    <name type="scientific">Acetomicrobium mobile (strain ATCC BAA-54 / DSM 13181 / JCM 12221 / NGA)</name>
    <name type="common">Anaerobaculum mobile</name>
    <dbReference type="NCBI Taxonomy" id="891968"/>
    <lineage>
        <taxon>Bacteria</taxon>
        <taxon>Thermotogati</taxon>
        <taxon>Synergistota</taxon>
        <taxon>Synergistia</taxon>
        <taxon>Synergistales</taxon>
        <taxon>Acetomicrobiaceae</taxon>
        <taxon>Acetomicrobium</taxon>
    </lineage>
</organism>
<dbReference type="PANTHER" id="PTHR43574">
    <property type="entry name" value="EPIMERASE-RELATED"/>
    <property type="match status" value="1"/>
</dbReference>
<dbReference type="HOGENOM" id="CLU_007383_1_7_0"/>
<dbReference type="AlphaFoldDB" id="I4BWZ6"/>
<proteinExistence type="predicted"/>
<dbReference type="eggNOG" id="COG0451">
    <property type="taxonomic scope" value="Bacteria"/>
</dbReference>